<dbReference type="EMBL" id="BOPF01000022">
    <property type="protein sequence ID" value="GIJ48821.1"/>
    <property type="molecule type" value="Genomic_DNA"/>
</dbReference>
<reference evidence="1" key="1">
    <citation type="submission" date="2021-01" db="EMBL/GenBank/DDBJ databases">
        <title>Whole genome shotgun sequence of Virgisporangium aliadipatigenens NBRC 105644.</title>
        <authorList>
            <person name="Komaki H."/>
            <person name="Tamura T."/>
        </authorList>
    </citation>
    <scope>NUCLEOTIDE SEQUENCE</scope>
    <source>
        <strain evidence="1">NBRC 105644</strain>
    </source>
</reference>
<name>A0A8J4DT44_9ACTN</name>
<comment type="caution">
    <text evidence="1">The sequence shown here is derived from an EMBL/GenBank/DDBJ whole genome shotgun (WGS) entry which is preliminary data.</text>
</comment>
<gene>
    <name evidence="1" type="ORF">Val02_57070</name>
</gene>
<organism evidence="1 2">
    <name type="scientific">Virgisporangium aliadipatigenens</name>
    <dbReference type="NCBI Taxonomy" id="741659"/>
    <lineage>
        <taxon>Bacteria</taxon>
        <taxon>Bacillati</taxon>
        <taxon>Actinomycetota</taxon>
        <taxon>Actinomycetes</taxon>
        <taxon>Micromonosporales</taxon>
        <taxon>Micromonosporaceae</taxon>
        <taxon>Virgisporangium</taxon>
    </lineage>
</organism>
<accession>A0A8J4DT44</accession>
<evidence type="ECO:0000313" key="1">
    <source>
        <dbReference type="EMBL" id="GIJ48821.1"/>
    </source>
</evidence>
<keyword evidence="2" id="KW-1185">Reference proteome</keyword>
<sequence length="89" mass="9716">MWPCRPARAALLNGYPDREQLAADLTRLTGVAAADLGVQPPPTLYRLFVGWALDPDRACRICGKPGHDATPGLPPRLIPCDKMRDVMAH</sequence>
<proteinExistence type="predicted"/>
<dbReference type="Proteomes" id="UP000619260">
    <property type="component" value="Unassembled WGS sequence"/>
</dbReference>
<dbReference type="AlphaFoldDB" id="A0A8J4DT44"/>
<evidence type="ECO:0000313" key="2">
    <source>
        <dbReference type="Proteomes" id="UP000619260"/>
    </source>
</evidence>
<protein>
    <submittedName>
        <fullName evidence="1">Uncharacterized protein</fullName>
    </submittedName>
</protein>